<keyword evidence="2" id="KW-1185">Reference proteome</keyword>
<protein>
    <submittedName>
        <fullName evidence="1">Uncharacterized protein</fullName>
    </submittedName>
</protein>
<evidence type="ECO:0000313" key="2">
    <source>
        <dbReference type="Proteomes" id="UP000235023"/>
    </source>
</evidence>
<organism evidence="1 2">
    <name type="scientific">Aspergillus taichungensis</name>
    <dbReference type="NCBI Taxonomy" id="482145"/>
    <lineage>
        <taxon>Eukaryota</taxon>
        <taxon>Fungi</taxon>
        <taxon>Dikarya</taxon>
        <taxon>Ascomycota</taxon>
        <taxon>Pezizomycotina</taxon>
        <taxon>Eurotiomycetes</taxon>
        <taxon>Eurotiomycetidae</taxon>
        <taxon>Eurotiales</taxon>
        <taxon>Aspergillaceae</taxon>
        <taxon>Aspergillus</taxon>
        <taxon>Aspergillus subgen. Circumdati</taxon>
    </lineage>
</organism>
<sequence>MIPAWLMCNRPILPPCRLSSLLSSISSPILTGPSPCQHPQDVHTRRPSCGCDHIPSRTSSLARHSTPASPDVSACCMNGSPTSRLPSKSLVLPACPRRC</sequence>
<evidence type="ECO:0000313" key="1">
    <source>
        <dbReference type="EMBL" id="PLN86380.1"/>
    </source>
</evidence>
<dbReference type="EMBL" id="KZ559499">
    <property type="protein sequence ID" value="PLN86380.1"/>
    <property type="molecule type" value="Genomic_DNA"/>
</dbReference>
<name>A0A2J5I8N0_9EURO</name>
<proteinExistence type="predicted"/>
<accession>A0A2J5I8N0</accession>
<dbReference type="AlphaFoldDB" id="A0A2J5I8N0"/>
<gene>
    <name evidence="1" type="ORF">BDW42DRAFT_94092</name>
</gene>
<reference evidence="2" key="1">
    <citation type="submission" date="2017-12" db="EMBL/GenBank/DDBJ databases">
        <authorList>
            <consortium name="DOE Joint Genome Institute"/>
            <person name="Mondo S.J."/>
            <person name="Kjaerbolling I."/>
            <person name="Vesth T.C."/>
            <person name="Frisvad J.C."/>
            <person name="Nybo J.L."/>
            <person name="Theobald S."/>
            <person name="Kuo A."/>
            <person name="Bowyer P."/>
            <person name="Matsuda Y."/>
            <person name="Lyhne E.K."/>
            <person name="Kogle M.E."/>
            <person name="Clum A."/>
            <person name="Lipzen A."/>
            <person name="Salamov A."/>
            <person name="Ngan C.Y."/>
            <person name="Daum C."/>
            <person name="Chiniquy J."/>
            <person name="Barry K."/>
            <person name="LaButti K."/>
            <person name="Haridas S."/>
            <person name="Simmons B.A."/>
            <person name="Magnuson J.K."/>
            <person name="Mortensen U.H."/>
            <person name="Larsen T.O."/>
            <person name="Grigoriev I.V."/>
            <person name="Baker S.E."/>
            <person name="Andersen M.R."/>
            <person name="Nordberg H.P."/>
            <person name="Cantor M.N."/>
            <person name="Hua S.X."/>
        </authorList>
    </citation>
    <scope>NUCLEOTIDE SEQUENCE [LARGE SCALE GENOMIC DNA]</scope>
    <source>
        <strain evidence="2">IBT 19404</strain>
    </source>
</reference>
<dbReference type="Proteomes" id="UP000235023">
    <property type="component" value="Unassembled WGS sequence"/>
</dbReference>